<sequence length="164" mass="17685">KRSRVCQKSSPTDVDCDGSEEVTRSCNNGRCPDCSLDCPAGQQRNQNCTACECPMTTRHITVYNTKRVPLAGVRVSLQDLEYETIGLTNASGALELPGFCDNTVLVSEKEKYMTNVTSIGADGGTPFEIILQALEGIEVTRHPLSKVALVGDNVNFTCKAIGKP</sequence>
<name>A0A8S4P448_OWEFU</name>
<dbReference type="EMBL" id="CAIIXF020000006">
    <property type="protein sequence ID" value="CAH1787895.1"/>
    <property type="molecule type" value="Genomic_DNA"/>
</dbReference>
<comment type="caution">
    <text evidence="1">The sequence shown here is derived from an EMBL/GenBank/DDBJ whole genome shotgun (WGS) entry which is preliminary data.</text>
</comment>
<dbReference type="OrthoDB" id="10050940at2759"/>
<reference evidence="1" key="1">
    <citation type="submission" date="2022-03" db="EMBL/GenBank/DDBJ databases">
        <authorList>
            <person name="Martin C."/>
        </authorList>
    </citation>
    <scope>NUCLEOTIDE SEQUENCE</scope>
</reference>
<gene>
    <name evidence="1" type="ORF">OFUS_LOCUS13522</name>
</gene>
<keyword evidence="2" id="KW-1185">Reference proteome</keyword>
<dbReference type="AlphaFoldDB" id="A0A8S4P448"/>
<evidence type="ECO:0000313" key="2">
    <source>
        <dbReference type="Proteomes" id="UP000749559"/>
    </source>
</evidence>
<feature type="non-terminal residue" evidence="1">
    <location>
        <position position="1"/>
    </location>
</feature>
<dbReference type="Proteomes" id="UP000749559">
    <property type="component" value="Unassembled WGS sequence"/>
</dbReference>
<proteinExistence type="predicted"/>
<evidence type="ECO:0000313" key="1">
    <source>
        <dbReference type="EMBL" id="CAH1787895.1"/>
    </source>
</evidence>
<protein>
    <submittedName>
        <fullName evidence="1">Uncharacterized protein</fullName>
    </submittedName>
</protein>
<feature type="non-terminal residue" evidence="1">
    <location>
        <position position="164"/>
    </location>
</feature>
<organism evidence="1 2">
    <name type="scientific">Owenia fusiformis</name>
    <name type="common">Polychaete worm</name>
    <dbReference type="NCBI Taxonomy" id="6347"/>
    <lineage>
        <taxon>Eukaryota</taxon>
        <taxon>Metazoa</taxon>
        <taxon>Spiralia</taxon>
        <taxon>Lophotrochozoa</taxon>
        <taxon>Annelida</taxon>
        <taxon>Polychaeta</taxon>
        <taxon>Sedentaria</taxon>
        <taxon>Canalipalpata</taxon>
        <taxon>Sabellida</taxon>
        <taxon>Oweniida</taxon>
        <taxon>Oweniidae</taxon>
        <taxon>Owenia</taxon>
    </lineage>
</organism>
<accession>A0A8S4P448</accession>